<protein>
    <submittedName>
        <fullName evidence="1">Putative phospholipid-transporting ATPase IK</fullName>
    </submittedName>
</protein>
<evidence type="ECO:0000313" key="1">
    <source>
        <dbReference type="EMBL" id="ELK37296.1"/>
    </source>
</evidence>
<name>L5MFX7_MYODS</name>
<dbReference type="EMBL" id="KB100795">
    <property type="protein sequence ID" value="ELK37296.1"/>
    <property type="molecule type" value="Genomic_DNA"/>
</dbReference>
<proteinExistence type="predicted"/>
<accession>L5MFX7</accession>
<dbReference type="Proteomes" id="UP000010556">
    <property type="component" value="Unassembled WGS sequence"/>
</dbReference>
<gene>
    <name evidence="1" type="ORF">MDA_GLEAN10015532</name>
</gene>
<evidence type="ECO:0000313" key="2">
    <source>
        <dbReference type="Proteomes" id="UP000010556"/>
    </source>
</evidence>
<dbReference type="AlphaFoldDB" id="L5MFX7"/>
<reference evidence="2" key="1">
    <citation type="journal article" date="2013" name="Science">
        <title>Comparative analysis of bat genomes provides insight into the evolution of flight and immunity.</title>
        <authorList>
            <person name="Zhang G."/>
            <person name="Cowled C."/>
            <person name="Shi Z."/>
            <person name="Huang Z."/>
            <person name="Bishop-Lilly K.A."/>
            <person name="Fang X."/>
            <person name="Wynne J.W."/>
            <person name="Xiong Z."/>
            <person name="Baker M.L."/>
            <person name="Zhao W."/>
            <person name="Tachedjian M."/>
            <person name="Zhu Y."/>
            <person name="Zhou P."/>
            <person name="Jiang X."/>
            <person name="Ng J."/>
            <person name="Yang L."/>
            <person name="Wu L."/>
            <person name="Xiao J."/>
            <person name="Feng Y."/>
            <person name="Chen Y."/>
            <person name="Sun X."/>
            <person name="Zhang Y."/>
            <person name="Marsh G.A."/>
            <person name="Crameri G."/>
            <person name="Broder C.C."/>
            <person name="Frey K.G."/>
            <person name="Wang L.F."/>
            <person name="Wang J."/>
        </authorList>
    </citation>
    <scope>NUCLEOTIDE SEQUENCE [LARGE SCALE GENOMIC DNA]</scope>
</reference>
<organism evidence="1 2">
    <name type="scientific">Myotis davidii</name>
    <name type="common">David's myotis</name>
    <dbReference type="NCBI Taxonomy" id="225400"/>
    <lineage>
        <taxon>Eukaryota</taxon>
        <taxon>Metazoa</taxon>
        <taxon>Chordata</taxon>
        <taxon>Craniata</taxon>
        <taxon>Vertebrata</taxon>
        <taxon>Euteleostomi</taxon>
        <taxon>Mammalia</taxon>
        <taxon>Eutheria</taxon>
        <taxon>Laurasiatheria</taxon>
        <taxon>Chiroptera</taxon>
        <taxon>Yangochiroptera</taxon>
        <taxon>Vespertilionidae</taxon>
        <taxon>Myotis</taxon>
    </lineage>
</organism>
<keyword evidence="2" id="KW-1185">Reference proteome</keyword>
<sequence length="107" mass="12296">MVMVQEKSNQLLYQAAFPDEKVLITQAPALQLRSHGMHAGQYYGEAAQLLSKDMLSLEEEEIFLTLEVYWESKKHLPQVKLALVISRKFLNKLLLSLHKEHQASSDM</sequence>